<dbReference type="OrthoDB" id="199758at2"/>
<protein>
    <submittedName>
        <fullName evidence="1">Uncharacterized protein</fullName>
    </submittedName>
</protein>
<dbReference type="EMBL" id="QHJQ01000003">
    <property type="protein sequence ID" value="PXA04795.1"/>
    <property type="molecule type" value="Genomic_DNA"/>
</dbReference>
<dbReference type="InParanoid" id="A0A317ZGR4"/>
<proteinExistence type="predicted"/>
<accession>A0A317ZGR4</accession>
<evidence type="ECO:0000313" key="1">
    <source>
        <dbReference type="EMBL" id="PXA04795.1"/>
    </source>
</evidence>
<evidence type="ECO:0000313" key="2">
    <source>
        <dbReference type="Proteomes" id="UP000247099"/>
    </source>
</evidence>
<comment type="caution">
    <text evidence="1">The sequence shown here is derived from an EMBL/GenBank/DDBJ whole genome shotgun (WGS) entry which is preliminary data.</text>
</comment>
<reference evidence="1 2" key="1">
    <citation type="submission" date="2018-05" db="EMBL/GenBank/DDBJ databases">
        <title>Coraliomargarita sinensis sp. nov., isolated from a marine solar saltern.</title>
        <authorList>
            <person name="Zhou L.Y."/>
        </authorList>
    </citation>
    <scope>NUCLEOTIDE SEQUENCE [LARGE SCALE GENOMIC DNA]</scope>
    <source>
        <strain evidence="1 2">WN38</strain>
    </source>
</reference>
<name>A0A317ZGR4_9BACT</name>
<keyword evidence="2" id="KW-1185">Reference proteome</keyword>
<gene>
    <name evidence="1" type="ORF">DDZ13_06410</name>
</gene>
<dbReference type="Proteomes" id="UP000247099">
    <property type="component" value="Unassembled WGS sequence"/>
</dbReference>
<sequence length="81" mass="9176">MMTNPLDANFNDYKKAESQALEILQEMKTASVKPLDIELALLVAIFELHRDRLPADQIGGIIRKHLETLEPFYEANGHPDS</sequence>
<dbReference type="AlphaFoldDB" id="A0A317ZGR4"/>
<organism evidence="1 2">
    <name type="scientific">Coraliomargarita sinensis</name>
    <dbReference type="NCBI Taxonomy" id="2174842"/>
    <lineage>
        <taxon>Bacteria</taxon>
        <taxon>Pseudomonadati</taxon>
        <taxon>Verrucomicrobiota</taxon>
        <taxon>Opitutia</taxon>
        <taxon>Puniceicoccales</taxon>
        <taxon>Coraliomargaritaceae</taxon>
        <taxon>Coraliomargarita</taxon>
    </lineage>
</organism>